<comment type="caution">
    <text evidence="1">The sequence shown here is derived from an EMBL/GenBank/DDBJ whole genome shotgun (WGS) entry which is preliminary data.</text>
</comment>
<gene>
    <name evidence="1" type="ORF">N7498_000694</name>
</gene>
<proteinExistence type="predicted"/>
<reference evidence="1" key="1">
    <citation type="submission" date="2022-12" db="EMBL/GenBank/DDBJ databases">
        <authorList>
            <person name="Petersen C."/>
        </authorList>
    </citation>
    <scope>NUCLEOTIDE SEQUENCE</scope>
    <source>
        <strain evidence="1">IBT 15544</strain>
    </source>
</reference>
<evidence type="ECO:0000313" key="1">
    <source>
        <dbReference type="EMBL" id="KAJ5218595.1"/>
    </source>
</evidence>
<accession>A0A9W9NEU8</accession>
<dbReference type="AlphaFoldDB" id="A0A9W9NEU8"/>
<dbReference type="EMBL" id="JAPQKR010000004">
    <property type="protein sequence ID" value="KAJ5218595.1"/>
    <property type="molecule type" value="Genomic_DNA"/>
</dbReference>
<reference evidence="1" key="2">
    <citation type="journal article" date="2023" name="IMA Fungus">
        <title>Comparative genomic study of the Penicillium genus elucidates a diverse pangenome and 15 lateral gene transfer events.</title>
        <authorList>
            <person name="Petersen C."/>
            <person name="Sorensen T."/>
            <person name="Nielsen M.R."/>
            <person name="Sondergaard T.E."/>
            <person name="Sorensen J.L."/>
            <person name="Fitzpatrick D.A."/>
            <person name="Frisvad J.C."/>
            <person name="Nielsen K.L."/>
        </authorList>
    </citation>
    <scope>NUCLEOTIDE SEQUENCE</scope>
    <source>
        <strain evidence="1">IBT 15544</strain>
    </source>
</reference>
<evidence type="ECO:0000313" key="2">
    <source>
        <dbReference type="Proteomes" id="UP001150904"/>
    </source>
</evidence>
<dbReference type="GeneID" id="83175057"/>
<dbReference type="Proteomes" id="UP001150904">
    <property type="component" value="Unassembled WGS sequence"/>
</dbReference>
<dbReference type="RefSeq" id="XP_058313168.1">
    <property type="nucleotide sequence ID" value="XM_058447757.1"/>
</dbReference>
<keyword evidence="2" id="KW-1185">Reference proteome</keyword>
<name>A0A9W9NEU8_9EURO</name>
<sequence>MIFGGHDKEIVLLAAKETAEIAGVINETTGREVQVKLISPDPFMQLKGIKDEGGKPEAFSHNFFTCYEAIARGNAGTVDLLTAEVLGKEPVTSRG</sequence>
<organism evidence="1 2">
    <name type="scientific">Penicillium cinerascens</name>
    <dbReference type="NCBI Taxonomy" id="70096"/>
    <lineage>
        <taxon>Eukaryota</taxon>
        <taxon>Fungi</taxon>
        <taxon>Dikarya</taxon>
        <taxon>Ascomycota</taxon>
        <taxon>Pezizomycotina</taxon>
        <taxon>Eurotiomycetes</taxon>
        <taxon>Eurotiomycetidae</taxon>
        <taxon>Eurotiales</taxon>
        <taxon>Aspergillaceae</taxon>
        <taxon>Penicillium</taxon>
    </lineage>
</organism>
<protein>
    <submittedName>
        <fullName evidence="1">Uncharacterized protein</fullName>
    </submittedName>
</protein>